<dbReference type="InterPro" id="IPR038051">
    <property type="entry name" value="XRCC4-like_N_sf"/>
</dbReference>
<feature type="compositionally biased region" description="Polar residues" evidence="5">
    <location>
        <begin position="396"/>
        <end position="414"/>
    </location>
</feature>
<keyword evidence="7" id="KW-1185">Reference proteome</keyword>
<feature type="compositionally biased region" description="Low complexity" evidence="5">
    <location>
        <begin position="1"/>
        <end position="13"/>
    </location>
</feature>
<evidence type="ECO:0000256" key="2">
    <source>
        <dbReference type="ARBA" id="ARBA00022763"/>
    </source>
</evidence>
<accession>A0AA88GHC9</accession>
<dbReference type="EMBL" id="PYSW02000028">
    <property type="protein sequence ID" value="KAG2379434.1"/>
    <property type="molecule type" value="Genomic_DNA"/>
</dbReference>
<feature type="region of interest" description="Disordered" evidence="5">
    <location>
        <begin position="384"/>
        <end position="425"/>
    </location>
</feature>
<feature type="region of interest" description="Disordered" evidence="5">
    <location>
        <begin position="238"/>
        <end position="261"/>
    </location>
</feature>
<dbReference type="GeneID" id="68099005"/>
<keyword evidence="2" id="KW-0227">DNA damage</keyword>
<comment type="caution">
    <text evidence="6">The sequence shown here is derived from an EMBL/GenBank/DDBJ whole genome shotgun (WGS) entry which is preliminary data.</text>
</comment>
<comment type="subcellular location">
    <subcellularLocation>
        <location evidence="1">Nucleus</location>
    </subcellularLocation>
</comment>
<feature type="compositionally biased region" description="Basic and acidic residues" evidence="5">
    <location>
        <begin position="415"/>
        <end position="425"/>
    </location>
</feature>
<feature type="region of interest" description="Disordered" evidence="5">
    <location>
        <begin position="434"/>
        <end position="453"/>
    </location>
</feature>
<evidence type="ECO:0000256" key="4">
    <source>
        <dbReference type="ARBA" id="ARBA00023242"/>
    </source>
</evidence>
<proteinExistence type="predicted"/>
<feature type="compositionally biased region" description="Basic and acidic residues" evidence="5">
    <location>
        <begin position="490"/>
        <end position="503"/>
    </location>
</feature>
<evidence type="ECO:0000256" key="5">
    <source>
        <dbReference type="SAM" id="MobiDB-lite"/>
    </source>
</evidence>
<evidence type="ECO:0000256" key="1">
    <source>
        <dbReference type="ARBA" id="ARBA00004123"/>
    </source>
</evidence>
<organism evidence="6 7">
    <name type="scientific">Naegleria lovaniensis</name>
    <name type="common">Amoeba</name>
    <dbReference type="NCBI Taxonomy" id="51637"/>
    <lineage>
        <taxon>Eukaryota</taxon>
        <taxon>Discoba</taxon>
        <taxon>Heterolobosea</taxon>
        <taxon>Tetramitia</taxon>
        <taxon>Eutetramitia</taxon>
        <taxon>Vahlkampfiidae</taxon>
        <taxon>Naegleria</taxon>
    </lineage>
</organism>
<protein>
    <submittedName>
        <fullName evidence="6">Uncharacterized protein</fullName>
    </submittedName>
</protein>
<keyword evidence="3" id="KW-0234">DNA repair</keyword>
<dbReference type="Proteomes" id="UP000816034">
    <property type="component" value="Unassembled WGS sequence"/>
</dbReference>
<gene>
    <name evidence="6" type="ORF">C9374_006551</name>
</gene>
<evidence type="ECO:0000256" key="3">
    <source>
        <dbReference type="ARBA" id="ARBA00023204"/>
    </source>
</evidence>
<dbReference type="GO" id="GO:0005634">
    <property type="term" value="C:nucleus"/>
    <property type="evidence" value="ECO:0007669"/>
    <property type="project" value="UniProtKB-SubCell"/>
</dbReference>
<reference evidence="6 7" key="1">
    <citation type="journal article" date="2018" name="BMC Genomics">
        <title>The genome of Naegleria lovaniensis, the basis for a comparative approach to unravel pathogenicity factors of the human pathogenic amoeba N. fowleri.</title>
        <authorList>
            <person name="Liechti N."/>
            <person name="Schurch N."/>
            <person name="Bruggmann R."/>
            <person name="Wittwer M."/>
        </authorList>
    </citation>
    <scope>NUCLEOTIDE SEQUENCE [LARGE SCALE GENOMIC DNA]</scope>
    <source>
        <strain evidence="6 7">ATCC 30569</strain>
    </source>
</reference>
<dbReference type="Gene3D" id="2.170.210.10">
    <property type="entry name" value="DNA double-strand break repair and VJ recombination XRCC4, N-terminal"/>
    <property type="match status" value="1"/>
</dbReference>
<feature type="region of interest" description="Disordered" evidence="5">
    <location>
        <begin position="476"/>
        <end position="523"/>
    </location>
</feature>
<sequence>MSLGSALSSSSHHSIFDSPTTNNRYHRDPDEHLVSEVNWTKLPIKDPSQDPFFIKFKILSNDDSTNSPLLHNNLNGCNGFILYLTNMKSVWKKRYEKTEIEHDISKYCKGLNMSVSSIVQQLEQFLLEYSSRSVQEHHQPKIELIGASGHSESSGTEEYESLMESVQSVHMSAIRKQLNGVVLKIKALLPTAVNIPLPFYWEIHCERIEECAAMSENDNKYGEIDHSYILIQDFENSQNNDKKKRKRNENNDNEEDQQDSSARYFYENRESLFICNQIIRPLLGIVYTQSSQIDQLKSLCLKKEQELINYRQMYSSTSNSSQNSADILDVLDKILKPSKSNEICDISFGVTTLHQSLNQDSTAATNPLLRQLYSQFMKSLSLDNSSMASKKKKTQNSEPLSATTTTPLKTSGHSQHFDVGNDHGLLPEEELHSTSLGTREESQKHSQTMSQPSVISLSDVHDSHAPIPTTVDITHSIPTSQRSEYIETEEEKRRRQELEEKLNEKRKKKQANEQKNKIKKAFM</sequence>
<evidence type="ECO:0000313" key="7">
    <source>
        <dbReference type="Proteomes" id="UP000816034"/>
    </source>
</evidence>
<name>A0AA88GHC9_NAELO</name>
<dbReference type="AlphaFoldDB" id="A0AA88GHC9"/>
<evidence type="ECO:0000313" key="6">
    <source>
        <dbReference type="EMBL" id="KAG2379434.1"/>
    </source>
</evidence>
<keyword evidence="4" id="KW-0539">Nucleus</keyword>
<feature type="region of interest" description="Disordered" evidence="5">
    <location>
        <begin position="1"/>
        <end position="28"/>
    </location>
</feature>
<dbReference type="GO" id="GO:0006303">
    <property type="term" value="P:double-strand break repair via nonhomologous end joining"/>
    <property type="evidence" value="ECO:0007669"/>
    <property type="project" value="UniProtKB-ARBA"/>
</dbReference>
<feature type="compositionally biased region" description="Basic and acidic residues" evidence="5">
    <location>
        <begin position="434"/>
        <end position="444"/>
    </location>
</feature>
<dbReference type="RefSeq" id="XP_044546696.1">
    <property type="nucleotide sequence ID" value="XM_044696424.1"/>
</dbReference>